<name>A0A4S8IMH1_MUSBA</name>
<keyword evidence="2" id="KW-1185">Reference proteome</keyword>
<dbReference type="EMBL" id="PYDT01000009">
    <property type="protein sequence ID" value="THU49685.1"/>
    <property type="molecule type" value="Genomic_DNA"/>
</dbReference>
<sequence length="95" mass="10346">MDSTTTITTTTTSLLSELICHLSSGGPAAAIRHCLFAGVGRKIHMGHHLPGRFLVPILCLRMTRFHAMNLETSSQKMVTCYLAFEKNALLCTGIV</sequence>
<dbReference type="AlphaFoldDB" id="A0A4S8IMH1"/>
<protein>
    <submittedName>
        <fullName evidence="1">Uncharacterized protein</fullName>
    </submittedName>
</protein>
<evidence type="ECO:0000313" key="2">
    <source>
        <dbReference type="Proteomes" id="UP000317650"/>
    </source>
</evidence>
<evidence type="ECO:0000313" key="1">
    <source>
        <dbReference type="EMBL" id="THU49685.1"/>
    </source>
</evidence>
<reference evidence="1 2" key="1">
    <citation type="journal article" date="2019" name="Nat. Plants">
        <title>Genome sequencing of Musa balbisiana reveals subgenome evolution and function divergence in polyploid bananas.</title>
        <authorList>
            <person name="Yao X."/>
        </authorList>
    </citation>
    <scope>NUCLEOTIDE SEQUENCE [LARGE SCALE GENOMIC DNA]</scope>
    <source>
        <strain evidence="2">cv. DH-PKW</strain>
        <tissue evidence="1">Leaves</tissue>
    </source>
</reference>
<gene>
    <name evidence="1" type="ORF">C4D60_Mb06t12140</name>
</gene>
<proteinExistence type="predicted"/>
<dbReference type="Proteomes" id="UP000317650">
    <property type="component" value="Chromosome 6"/>
</dbReference>
<accession>A0A4S8IMH1</accession>
<comment type="caution">
    <text evidence="1">The sequence shown here is derived from an EMBL/GenBank/DDBJ whole genome shotgun (WGS) entry which is preliminary data.</text>
</comment>
<organism evidence="1 2">
    <name type="scientific">Musa balbisiana</name>
    <name type="common">Banana</name>
    <dbReference type="NCBI Taxonomy" id="52838"/>
    <lineage>
        <taxon>Eukaryota</taxon>
        <taxon>Viridiplantae</taxon>
        <taxon>Streptophyta</taxon>
        <taxon>Embryophyta</taxon>
        <taxon>Tracheophyta</taxon>
        <taxon>Spermatophyta</taxon>
        <taxon>Magnoliopsida</taxon>
        <taxon>Liliopsida</taxon>
        <taxon>Zingiberales</taxon>
        <taxon>Musaceae</taxon>
        <taxon>Musa</taxon>
    </lineage>
</organism>